<dbReference type="AlphaFoldDB" id="A0A919PTX2"/>
<reference evidence="1" key="1">
    <citation type="submission" date="2021-01" db="EMBL/GenBank/DDBJ databases">
        <title>Whole genome shotgun sequence of Dactylosporangium siamense NBRC 106093.</title>
        <authorList>
            <person name="Komaki H."/>
            <person name="Tamura T."/>
        </authorList>
    </citation>
    <scope>NUCLEOTIDE SEQUENCE</scope>
    <source>
        <strain evidence="1">NBRC 106093</strain>
    </source>
</reference>
<evidence type="ECO:0000313" key="2">
    <source>
        <dbReference type="Proteomes" id="UP000660611"/>
    </source>
</evidence>
<gene>
    <name evidence="1" type="ORF">Dsi01nite_072470</name>
</gene>
<proteinExistence type="predicted"/>
<comment type="caution">
    <text evidence="1">The sequence shown here is derived from an EMBL/GenBank/DDBJ whole genome shotgun (WGS) entry which is preliminary data.</text>
</comment>
<dbReference type="Proteomes" id="UP000660611">
    <property type="component" value="Unassembled WGS sequence"/>
</dbReference>
<dbReference type="RefSeq" id="WP_345004018.1">
    <property type="nucleotide sequence ID" value="NZ_BAAAVW010000008.1"/>
</dbReference>
<protein>
    <submittedName>
        <fullName evidence="1">Uncharacterized protein</fullName>
    </submittedName>
</protein>
<dbReference type="EMBL" id="BONQ01000113">
    <property type="protein sequence ID" value="GIG49206.1"/>
    <property type="molecule type" value="Genomic_DNA"/>
</dbReference>
<name>A0A919PTX2_9ACTN</name>
<accession>A0A919PTX2</accession>
<organism evidence="1 2">
    <name type="scientific">Dactylosporangium siamense</name>
    <dbReference type="NCBI Taxonomy" id="685454"/>
    <lineage>
        <taxon>Bacteria</taxon>
        <taxon>Bacillati</taxon>
        <taxon>Actinomycetota</taxon>
        <taxon>Actinomycetes</taxon>
        <taxon>Micromonosporales</taxon>
        <taxon>Micromonosporaceae</taxon>
        <taxon>Dactylosporangium</taxon>
    </lineage>
</organism>
<evidence type="ECO:0000313" key="1">
    <source>
        <dbReference type="EMBL" id="GIG49206.1"/>
    </source>
</evidence>
<sequence length="72" mass="7399">MPSAAVYLAGNPSTPPAVLEGLVSHPDPAVLAELARNPALSEQTAHDLLTVLVHPQTVLIDSFGSAAIDDSE</sequence>
<keyword evidence="2" id="KW-1185">Reference proteome</keyword>